<dbReference type="InterPro" id="IPR000210">
    <property type="entry name" value="BTB/POZ_dom"/>
</dbReference>
<dbReference type="SUPFAM" id="SSF49599">
    <property type="entry name" value="TRAF domain-like"/>
    <property type="match status" value="1"/>
</dbReference>
<protein>
    <submittedName>
        <fullName evidence="3">Speckle-type POZ protein</fullName>
    </submittedName>
</protein>
<dbReference type="GO" id="GO:0030163">
    <property type="term" value="P:protein catabolic process"/>
    <property type="evidence" value="ECO:0007669"/>
    <property type="project" value="UniProtKB-ARBA"/>
</dbReference>
<evidence type="ECO:0000313" key="4">
    <source>
        <dbReference type="Proteomes" id="UP000499080"/>
    </source>
</evidence>
<name>A0A4Y2SC42_ARAVE</name>
<reference evidence="3 4" key="1">
    <citation type="journal article" date="2019" name="Sci. Rep.">
        <title>Orb-weaving spider Araneus ventricosus genome elucidates the spidroin gene catalogue.</title>
        <authorList>
            <person name="Kono N."/>
            <person name="Nakamura H."/>
            <person name="Ohtoshi R."/>
            <person name="Moran D.A.P."/>
            <person name="Shinohara A."/>
            <person name="Yoshida Y."/>
            <person name="Fujiwara M."/>
            <person name="Mori M."/>
            <person name="Tomita M."/>
            <person name="Arakawa K."/>
        </authorList>
    </citation>
    <scope>NUCLEOTIDE SEQUENCE [LARGE SCALE GENOMIC DNA]</scope>
</reference>
<accession>A0A4Y2SC42</accession>
<dbReference type="Gene3D" id="3.30.710.10">
    <property type="entry name" value="Potassium Channel Kv1.1, Chain A"/>
    <property type="match status" value="1"/>
</dbReference>
<evidence type="ECO:0000313" key="3">
    <source>
        <dbReference type="EMBL" id="GBN85798.1"/>
    </source>
</evidence>
<gene>
    <name evidence="3" type="primary">spop_42</name>
    <name evidence="3" type="ORF">AVEN_213521_1</name>
</gene>
<evidence type="ECO:0000259" key="1">
    <source>
        <dbReference type="PROSITE" id="PS50097"/>
    </source>
</evidence>
<dbReference type="Gene3D" id="2.60.210.10">
    <property type="entry name" value="Apoptosis, Tumor Necrosis Factor Receptor Associated Protein 2, Chain A"/>
    <property type="match status" value="1"/>
</dbReference>
<sequence>MTGIMNTEKNGHTITWFVENYSYCWHKNRELLYSPYFTADGLEGTAWLLRLYPRGDREKVKGYISLRLYRSPDDDGPENFPLTYEMSILAADGTTLVSTELKYTFKRGISFGLILSLQIDEVLSRRKADYLPQDILTVRCKLWKSEGNLQQVTQISARTRIGIEKISFLHVTDGFSTLEPNQKQTVQIRSPPKEKYVLSSSMYISDCSCCDGKIMVEITSSNSKQILSKCKLYLLDASGTVIKCGEADNRYYAERKGIQKLPLSLTRQLILSRKSDYLPDDKLSLICDCIFSSGVEYEKIERIWHEIPPAALNQVYNNDKNEDNTYNAAEKLSACPSALDDLKSVYNNRLLTDVELKTKTKSFPAHKIVLCGRSPIFKAMMTNDMKEKNTDCIQIDDLEDDIVQQFLSFLYSDNLENLQWESAIKLYYASDKYEVEKLKVICSSFLVDNLSTSTAGELLLLADTHSDTDLKQAVEDFIFKHEEKVFSSREWENLTETNSQLVSKTMLLKYKRKMSVSQQ</sequence>
<dbReference type="Pfam" id="PF22486">
    <property type="entry name" value="MATH_2"/>
    <property type="match status" value="1"/>
</dbReference>
<feature type="domain" description="MATH" evidence="2">
    <location>
        <begin position="11"/>
        <end position="142"/>
    </location>
</feature>
<feature type="domain" description="BTB" evidence="1">
    <location>
        <begin position="352"/>
        <end position="419"/>
    </location>
</feature>
<dbReference type="CDD" id="cd18186">
    <property type="entry name" value="BTB_POZ_ZBTB_KLHL-like"/>
    <property type="match status" value="1"/>
</dbReference>
<dbReference type="PROSITE" id="PS50097">
    <property type="entry name" value="BTB"/>
    <property type="match status" value="1"/>
</dbReference>
<dbReference type="InterPro" id="IPR011333">
    <property type="entry name" value="SKP1/BTB/POZ_sf"/>
</dbReference>
<dbReference type="AlphaFoldDB" id="A0A4Y2SC42"/>
<dbReference type="InterPro" id="IPR002083">
    <property type="entry name" value="MATH/TRAF_dom"/>
</dbReference>
<evidence type="ECO:0000259" key="2">
    <source>
        <dbReference type="PROSITE" id="PS50144"/>
    </source>
</evidence>
<keyword evidence="4" id="KW-1185">Reference proteome</keyword>
<dbReference type="OrthoDB" id="6359816at2759"/>
<dbReference type="Gene3D" id="1.25.40.420">
    <property type="match status" value="1"/>
</dbReference>
<dbReference type="InterPro" id="IPR008974">
    <property type="entry name" value="TRAF-like"/>
</dbReference>
<dbReference type="PANTHER" id="PTHR24413">
    <property type="entry name" value="SPECKLE-TYPE POZ PROTEIN"/>
    <property type="match status" value="1"/>
</dbReference>
<dbReference type="EMBL" id="BGPR01020962">
    <property type="protein sequence ID" value="GBN85798.1"/>
    <property type="molecule type" value="Genomic_DNA"/>
</dbReference>
<proteinExistence type="predicted"/>
<organism evidence="3 4">
    <name type="scientific">Araneus ventricosus</name>
    <name type="common">Orbweaver spider</name>
    <name type="synonym">Epeira ventricosa</name>
    <dbReference type="NCBI Taxonomy" id="182803"/>
    <lineage>
        <taxon>Eukaryota</taxon>
        <taxon>Metazoa</taxon>
        <taxon>Ecdysozoa</taxon>
        <taxon>Arthropoda</taxon>
        <taxon>Chelicerata</taxon>
        <taxon>Arachnida</taxon>
        <taxon>Araneae</taxon>
        <taxon>Araneomorphae</taxon>
        <taxon>Entelegynae</taxon>
        <taxon>Araneoidea</taxon>
        <taxon>Araneidae</taxon>
        <taxon>Araneus</taxon>
    </lineage>
</organism>
<dbReference type="SUPFAM" id="SSF54695">
    <property type="entry name" value="POZ domain"/>
    <property type="match status" value="1"/>
</dbReference>
<dbReference type="SMART" id="SM00225">
    <property type="entry name" value="BTB"/>
    <property type="match status" value="1"/>
</dbReference>
<dbReference type="Pfam" id="PF00651">
    <property type="entry name" value="BTB"/>
    <property type="match status" value="1"/>
</dbReference>
<comment type="caution">
    <text evidence="3">The sequence shown here is derived from an EMBL/GenBank/DDBJ whole genome shotgun (WGS) entry which is preliminary data.</text>
</comment>
<dbReference type="PROSITE" id="PS50144">
    <property type="entry name" value="MATH"/>
    <property type="match status" value="1"/>
</dbReference>
<dbReference type="Proteomes" id="UP000499080">
    <property type="component" value="Unassembled WGS sequence"/>
</dbReference>